<reference evidence="1 2" key="1">
    <citation type="submission" date="2020-04" db="EMBL/GenBank/DDBJ databases">
        <authorList>
            <person name="Wallbank WR R."/>
            <person name="Pardo Diaz C."/>
            <person name="Kozak K."/>
            <person name="Martin S."/>
            <person name="Jiggins C."/>
            <person name="Moest M."/>
            <person name="Warren A I."/>
            <person name="Byers J.R.P. K."/>
            <person name="Montejo-Kovacevich G."/>
            <person name="Yen C E."/>
        </authorList>
    </citation>
    <scope>NUCLEOTIDE SEQUENCE [LARGE SCALE GENOMIC DNA]</scope>
</reference>
<protein>
    <submittedName>
        <fullName evidence="1">Uncharacterized protein</fullName>
    </submittedName>
</protein>
<sequence>MAIAGSTVTLQRRKRRELLCSVSRSLWTLVQRYTSSKTLEYSGMRKQPRTPRNVKRVVKCALIFYIYIHICTLQKLRARNRFIRIIEWINLKEETTDITGTVNC</sequence>
<dbReference type="Proteomes" id="UP000494256">
    <property type="component" value="Unassembled WGS sequence"/>
</dbReference>
<comment type="caution">
    <text evidence="1">The sequence shown here is derived from an EMBL/GenBank/DDBJ whole genome shotgun (WGS) entry which is preliminary data.</text>
</comment>
<accession>A0A8S1AIJ5</accession>
<gene>
    <name evidence="1" type="ORF">APLA_LOCUS12683</name>
</gene>
<dbReference type="EMBL" id="CADEBD010000344">
    <property type="protein sequence ID" value="CAB3249096.1"/>
    <property type="molecule type" value="Genomic_DNA"/>
</dbReference>
<organism evidence="1 2">
    <name type="scientific">Arctia plantaginis</name>
    <name type="common">Wood tiger moth</name>
    <name type="synonym">Phalaena plantaginis</name>
    <dbReference type="NCBI Taxonomy" id="874455"/>
    <lineage>
        <taxon>Eukaryota</taxon>
        <taxon>Metazoa</taxon>
        <taxon>Ecdysozoa</taxon>
        <taxon>Arthropoda</taxon>
        <taxon>Hexapoda</taxon>
        <taxon>Insecta</taxon>
        <taxon>Pterygota</taxon>
        <taxon>Neoptera</taxon>
        <taxon>Endopterygota</taxon>
        <taxon>Lepidoptera</taxon>
        <taxon>Glossata</taxon>
        <taxon>Ditrysia</taxon>
        <taxon>Noctuoidea</taxon>
        <taxon>Erebidae</taxon>
        <taxon>Arctiinae</taxon>
        <taxon>Arctia</taxon>
    </lineage>
</organism>
<proteinExistence type="predicted"/>
<evidence type="ECO:0000313" key="1">
    <source>
        <dbReference type="EMBL" id="CAB3249096.1"/>
    </source>
</evidence>
<dbReference type="OrthoDB" id="5778218at2759"/>
<name>A0A8S1AIJ5_ARCPL</name>
<dbReference type="AlphaFoldDB" id="A0A8S1AIJ5"/>
<evidence type="ECO:0000313" key="2">
    <source>
        <dbReference type="Proteomes" id="UP000494256"/>
    </source>
</evidence>